<evidence type="ECO:0000256" key="1">
    <source>
        <dbReference type="ARBA" id="ARBA00000200"/>
    </source>
</evidence>
<dbReference type="GO" id="GO:0050518">
    <property type="term" value="F:2-C-methyl-D-erythritol 4-phosphate cytidylyltransferase activity"/>
    <property type="evidence" value="ECO:0007669"/>
    <property type="project" value="UniProtKB-UniRule"/>
</dbReference>
<dbReference type="Gene3D" id="3.30.1330.50">
    <property type="entry name" value="2-C-methyl-D-erythritol 2,4-cyclodiphosphate synthase"/>
    <property type="match status" value="1"/>
</dbReference>
<evidence type="ECO:0000256" key="8">
    <source>
        <dbReference type="ARBA" id="ARBA00022695"/>
    </source>
</evidence>
<feature type="site" description="Positions MEP for the nucleophilic attack" evidence="13">
    <location>
        <position position="206"/>
    </location>
</feature>
<evidence type="ECO:0000256" key="9">
    <source>
        <dbReference type="ARBA" id="ARBA00022723"/>
    </source>
</evidence>
<feature type="site" description="Transition state stabilizer" evidence="13">
    <location>
        <position position="367"/>
    </location>
</feature>
<proteinExistence type="inferred from homology"/>
<evidence type="ECO:0000256" key="10">
    <source>
        <dbReference type="ARBA" id="ARBA00023229"/>
    </source>
</evidence>
<dbReference type="STRING" id="1121881.SAMN02745225_00636"/>
<feature type="binding site" evidence="13">
    <location>
        <begin position="271"/>
        <end position="272"/>
    </location>
    <ligand>
        <name>4-CDP-2-C-methyl-D-erythritol 2-phosphate</name>
        <dbReference type="ChEBI" id="CHEBI:57919"/>
    </ligand>
</feature>
<dbReference type="Proteomes" id="UP000184295">
    <property type="component" value="Unassembled WGS sequence"/>
</dbReference>
<dbReference type="InterPro" id="IPR029044">
    <property type="entry name" value="Nucleotide-diphossugar_trans"/>
</dbReference>
<feature type="site" description="Transition state stabilizer" evidence="13">
    <location>
        <position position="23"/>
    </location>
</feature>
<feature type="binding site" evidence="13">
    <location>
        <position position="279"/>
    </location>
    <ligand>
        <name>a divalent metal cation</name>
        <dbReference type="ChEBI" id="CHEBI:60240"/>
    </ligand>
</feature>
<dbReference type="GO" id="GO:0008685">
    <property type="term" value="F:2-C-methyl-D-erythritol 2,4-cyclodiphosphate synthase activity"/>
    <property type="evidence" value="ECO:0007669"/>
    <property type="project" value="UniProtKB-UniRule"/>
</dbReference>
<evidence type="ECO:0000256" key="7">
    <source>
        <dbReference type="ARBA" id="ARBA00022679"/>
    </source>
</evidence>
<dbReference type="InterPro" id="IPR001228">
    <property type="entry name" value="IspD"/>
</dbReference>
<evidence type="ECO:0000256" key="2">
    <source>
        <dbReference type="ARBA" id="ARBA00001282"/>
    </source>
</evidence>
<evidence type="ECO:0000256" key="13">
    <source>
        <dbReference type="HAMAP-Rule" id="MF_01520"/>
    </source>
</evidence>
<comment type="similarity">
    <text evidence="13">In the N-terminal section; belongs to the IspD/TarI cytidylyltransferase family. IspD subfamily.</text>
</comment>
<keyword evidence="7 13" id="KW-0808">Transferase</keyword>
<dbReference type="HAMAP" id="MF_01520">
    <property type="entry name" value="IspDF"/>
    <property type="match status" value="1"/>
</dbReference>
<dbReference type="InterPro" id="IPR034683">
    <property type="entry name" value="IspD/TarI"/>
</dbReference>
<evidence type="ECO:0000313" key="16">
    <source>
        <dbReference type="Proteomes" id="UP000184295"/>
    </source>
</evidence>
<feature type="site" description="Transition state stabilizer" evidence="13">
    <location>
        <position position="271"/>
    </location>
</feature>
<evidence type="ECO:0000256" key="4">
    <source>
        <dbReference type="ARBA" id="ARBA00004709"/>
    </source>
</evidence>
<dbReference type="EC" id="2.7.7.60" evidence="13"/>
<dbReference type="GO" id="GO:0019288">
    <property type="term" value="P:isopentenyl diphosphate biosynthetic process, methylerythritol 4-phosphate pathway"/>
    <property type="evidence" value="ECO:0007669"/>
    <property type="project" value="UniProtKB-UniRule"/>
</dbReference>
<evidence type="ECO:0000256" key="5">
    <source>
        <dbReference type="ARBA" id="ARBA00004787"/>
    </source>
</evidence>
<dbReference type="SUPFAM" id="SSF69765">
    <property type="entry name" value="IpsF-like"/>
    <property type="match status" value="1"/>
</dbReference>
<evidence type="ECO:0000259" key="14">
    <source>
        <dbReference type="Pfam" id="PF02542"/>
    </source>
</evidence>
<dbReference type="HAMAP" id="MF_00107">
    <property type="entry name" value="IspF"/>
    <property type="match status" value="1"/>
</dbReference>
<sequence>MSDTGSFHKGAAVVLVAAGSGTRFGSRKQFVELLPGVSILDRSYEVARSVSSNVIVVVPPDTVRSISARYPLATVIAGGSTRTESVRFAIPALKELGCSFVLVHDAARPLASHGLYLRILESLKEGAVAVVPGLPVYDTVKRVRSNEVLETLDREELRRIQTPQGFKLESFLQAYGQVIDVSDDAALFERCGIKVQVIQGEEQNIKVTAPGDLDYVRVALTPGSLSILKGKERCVNTRVGSGFDIHRFSKDPLRKLMVGGVQLEGPGLEGHSDADVLCHAISDAILGASGLGDIGEHFSEKDPRWEGADSVEILRACVSLAKAKGYVVEHVDATVVCETPRITPYKGVMTEVLSSALGAPVNIKAKTAEKLGSIGRSEGVAAFCTVLMRGDIP</sequence>
<dbReference type="InterPro" id="IPR026596">
    <property type="entry name" value="IspD/F"/>
</dbReference>
<dbReference type="Pfam" id="PF02542">
    <property type="entry name" value="YgbB"/>
    <property type="match status" value="1"/>
</dbReference>
<dbReference type="EC" id="4.6.1.12" evidence="13"/>
<dbReference type="InterPro" id="IPR003526">
    <property type="entry name" value="MECDP_synthase"/>
</dbReference>
<comment type="pathway">
    <text evidence="5 13">Isoprenoid biosynthesis; isopentenyl diphosphate biosynthesis via DXP pathway; isopentenyl diphosphate from 1-deoxy-D-xylulose 5-phosphate: step 2/6.</text>
</comment>
<evidence type="ECO:0000256" key="11">
    <source>
        <dbReference type="ARBA" id="ARBA00023239"/>
    </source>
</evidence>
<keyword evidence="12 13" id="KW-0511">Multifunctional enzyme</keyword>
<dbReference type="PANTHER" id="PTHR43181:SF1">
    <property type="entry name" value="2-C-METHYL-D-ERYTHRITOL 2,4-CYCLODIPHOSPHATE SYNTHASE, CHLOROPLASTIC"/>
    <property type="match status" value="1"/>
</dbReference>
<feature type="binding site" evidence="13">
    <location>
        <position position="244"/>
    </location>
    <ligand>
        <name>a divalent metal cation</name>
        <dbReference type="ChEBI" id="CHEBI:60240"/>
    </ligand>
</feature>
<dbReference type="PROSITE" id="PS01295">
    <property type="entry name" value="ISPD"/>
    <property type="match status" value="1"/>
</dbReference>
<dbReference type="InterPro" id="IPR018294">
    <property type="entry name" value="ISPD_synthase_CS"/>
</dbReference>
<dbReference type="OrthoDB" id="9802561at2"/>
<comment type="similarity">
    <text evidence="6">Belongs to the IspD/TarI cytidylyltransferase family. IspD subfamily.</text>
</comment>
<feature type="binding site" evidence="13">
    <location>
        <begin position="293"/>
        <end position="295"/>
    </location>
    <ligand>
        <name>4-CDP-2-C-methyl-D-erythritol 2-phosphate</name>
        <dbReference type="ChEBI" id="CHEBI:57919"/>
    </ligand>
</feature>
<comment type="catalytic activity">
    <reaction evidence="1 13">
        <text>4-CDP-2-C-methyl-D-erythritol 2-phosphate = 2-C-methyl-D-erythritol 2,4-cyclic diphosphate + CMP</text>
        <dbReference type="Rhea" id="RHEA:23864"/>
        <dbReference type="ChEBI" id="CHEBI:57919"/>
        <dbReference type="ChEBI" id="CHEBI:58483"/>
        <dbReference type="ChEBI" id="CHEBI:60377"/>
        <dbReference type="EC" id="4.6.1.12"/>
    </reaction>
</comment>
<accession>A0A1M4TJA4</accession>
<comment type="catalytic activity">
    <reaction evidence="2 13">
        <text>2-C-methyl-D-erythritol 4-phosphate + CTP + H(+) = 4-CDP-2-C-methyl-D-erythritol + diphosphate</text>
        <dbReference type="Rhea" id="RHEA:13429"/>
        <dbReference type="ChEBI" id="CHEBI:15378"/>
        <dbReference type="ChEBI" id="CHEBI:33019"/>
        <dbReference type="ChEBI" id="CHEBI:37563"/>
        <dbReference type="ChEBI" id="CHEBI:57823"/>
        <dbReference type="ChEBI" id="CHEBI:58262"/>
        <dbReference type="EC" id="2.7.7.60"/>
    </reaction>
</comment>
<feature type="domain" description="2-C-methyl-D-erythritol 2,4-cyclodiphosphate synthase" evidence="14">
    <location>
        <begin position="238"/>
        <end position="388"/>
    </location>
</feature>
<dbReference type="InterPro" id="IPR020555">
    <property type="entry name" value="MECDP_synthase_CS"/>
</dbReference>
<evidence type="ECO:0000256" key="3">
    <source>
        <dbReference type="ARBA" id="ARBA00001968"/>
    </source>
</evidence>
<dbReference type="Gene3D" id="3.90.550.10">
    <property type="entry name" value="Spore Coat Polysaccharide Biosynthesis Protein SpsA, Chain A"/>
    <property type="match status" value="1"/>
</dbReference>
<gene>
    <name evidence="13" type="primary">ispDF</name>
    <name evidence="15" type="ORF">SAMN02745225_00636</name>
</gene>
<feature type="region of interest" description="2-C-methyl-D-erythritol 2,4-cyclodiphosphate synthase" evidence="13">
    <location>
        <begin position="238"/>
        <end position="393"/>
    </location>
</feature>
<feature type="site" description="Positions MEP for the nucleophilic attack" evidence="13">
    <location>
        <position position="154"/>
    </location>
</feature>
<evidence type="ECO:0000256" key="12">
    <source>
        <dbReference type="ARBA" id="ARBA00023268"/>
    </source>
</evidence>
<dbReference type="InterPro" id="IPR036571">
    <property type="entry name" value="MECDP_synthase_sf"/>
</dbReference>
<comment type="pathway">
    <text evidence="4 13">Isoprenoid biosynthesis; isopentenyl diphosphate biosynthesis via DXP pathway; isopentenyl diphosphate from 1-deoxy-D-xylulose 5-phosphate: step 4/6.</text>
</comment>
<evidence type="ECO:0000313" key="15">
    <source>
        <dbReference type="EMBL" id="SHE44367.1"/>
    </source>
</evidence>
<dbReference type="CDD" id="cd02516">
    <property type="entry name" value="CDP-ME_synthetase"/>
    <property type="match status" value="1"/>
</dbReference>
<dbReference type="RefSeq" id="WP_072788671.1">
    <property type="nucleotide sequence ID" value="NZ_FQUL01000005.1"/>
</dbReference>
<feature type="region of interest" description="2-C-methyl-D-erythritol 4-phosphate cytidylyltransferase" evidence="13">
    <location>
        <begin position="1"/>
        <end position="237"/>
    </location>
</feature>
<keyword evidence="8 13" id="KW-0548">Nucleotidyltransferase</keyword>
<feature type="binding site" evidence="13">
    <location>
        <position position="376"/>
    </location>
    <ligand>
        <name>4-CDP-2-C-methyl-D-erythritol 2-phosphate</name>
        <dbReference type="ChEBI" id="CHEBI:57919"/>
    </ligand>
</feature>
<dbReference type="PROSITE" id="PS01350">
    <property type="entry name" value="ISPF"/>
    <property type="match status" value="1"/>
</dbReference>
<dbReference type="Pfam" id="PF01128">
    <property type="entry name" value="IspD"/>
    <property type="match status" value="1"/>
</dbReference>
<dbReference type="GO" id="GO:0016114">
    <property type="term" value="P:terpenoid biosynthetic process"/>
    <property type="evidence" value="ECO:0007669"/>
    <property type="project" value="InterPro"/>
</dbReference>
<protein>
    <recommendedName>
        <fullName evidence="13">Bifunctional enzyme IspD/IspF</fullName>
    </recommendedName>
    <domain>
        <recommendedName>
            <fullName evidence="13">2-C-methyl-D-erythritol 4-phosphate cytidylyltransferase</fullName>
            <ecNumber evidence="13">2.7.7.60</ecNumber>
        </recommendedName>
        <alternativeName>
            <fullName evidence="13">4-diphosphocytidyl-2C-methyl-D-erythritol synthase</fullName>
        </alternativeName>
        <alternativeName>
            <fullName evidence="13">MEP cytidylyltransferase</fullName>
            <shortName evidence="13">MCT</shortName>
        </alternativeName>
    </domain>
    <domain>
        <recommendedName>
            <fullName evidence="13">2-C-methyl-D-erythritol 2,4-cyclodiphosphate synthase</fullName>
            <shortName evidence="13">MECDP-synthase</shortName>
            <shortName evidence="13">MECPP-synthase</shortName>
            <shortName evidence="13">MECPS</shortName>
            <ecNumber evidence="13">4.6.1.12</ecNumber>
        </recommendedName>
    </domain>
</protein>
<feature type="binding site" evidence="13">
    <location>
        <begin position="244"/>
        <end position="246"/>
    </location>
    <ligand>
        <name>4-CDP-2-C-methyl-D-erythritol 2-phosphate</name>
        <dbReference type="ChEBI" id="CHEBI:57919"/>
    </ligand>
</feature>
<comment type="similarity">
    <text evidence="13">In the C-terminal section; belongs to the IspF family.</text>
</comment>
<dbReference type="NCBIfam" id="TIGR00151">
    <property type="entry name" value="ispF"/>
    <property type="match status" value="1"/>
</dbReference>
<comment type="cofactor">
    <cofactor evidence="3 13">
        <name>a divalent metal cation</name>
        <dbReference type="ChEBI" id="CHEBI:60240"/>
    </cofactor>
</comment>
<dbReference type="UniPathway" id="UPA00056">
    <property type="reaction ID" value="UER00093"/>
</dbReference>
<dbReference type="NCBIfam" id="TIGR00453">
    <property type="entry name" value="ispD"/>
    <property type="match status" value="1"/>
</dbReference>
<dbReference type="SUPFAM" id="SSF53448">
    <property type="entry name" value="Nucleotide-diphospho-sugar transferases"/>
    <property type="match status" value="1"/>
</dbReference>
<feature type="binding site" evidence="13">
    <location>
        <position position="246"/>
    </location>
    <ligand>
        <name>a divalent metal cation</name>
        <dbReference type="ChEBI" id="CHEBI:60240"/>
    </ligand>
</feature>
<name>A0A1M4TJA4_9ACTN</name>
<dbReference type="CDD" id="cd00554">
    <property type="entry name" value="MECDP_synthase"/>
    <property type="match status" value="1"/>
</dbReference>
<reference evidence="16" key="1">
    <citation type="submission" date="2016-11" db="EMBL/GenBank/DDBJ databases">
        <authorList>
            <person name="Varghese N."/>
            <person name="Submissions S."/>
        </authorList>
    </citation>
    <scope>NUCLEOTIDE SEQUENCE [LARGE SCALE GENOMIC DNA]</scope>
    <source>
        <strain evidence="16">DSM 19514</strain>
    </source>
</reference>
<keyword evidence="16" id="KW-1185">Reference proteome</keyword>
<dbReference type="EMBL" id="FQUL01000005">
    <property type="protein sequence ID" value="SHE44367.1"/>
    <property type="molecule type" value="Genomic_DNA"/>
</dbReference>
<comment type="caution">
    <text evidence="13">Lacks conserved residue(s) required for the propagation of feature annotation.</text>
</comment>
<keyword evidence="10 13" id="KW-0414">Isoprene biosynthesis</keyword>
<dbReference type="GO" id="GO:0046872">
    <property type="term" value="F:metal ion binding"/>
    <property type="evidence" value="ECO:0007669"/>
    <property type="project" value="UniProtKB-KW"/>
</dbReference>
<dbReference type="AlphaFoldDB" id="A0A1M4TJA4"/>
<keyword evidence="11 13" id="KW-0456">Lyase</keyword>
<organism evidence="15 16">
    <name type="scientific">Ferrithrix thermotolerans DSM 19514</name>
    <dbReference type="NCBI Taxonomy" id="1121881"/>
    <lineage>
        <taxon>Bacteria</taxon>
        <taxon>Bacillati</taxon>
        <taxon>Actinomycetota</taxon>
        <taxon>Acidimicrobiia</taxon>
        <taxon>Acidimicrobiales</taxon>
        <taxon>Acidimicrobiaceae</taxon>
        <taxon>Ferrithrix</taxon>
    </lineage>
</organism>
<dbReference type="PANTHER" id="PTHR43181">
    <property type="entry name" value="2-C-METHYL-D-ERYTHRITOL 2,4-CYCLODIPHOSPHATE SYNTHASE, CHLOROPLASTIC"/>
    <property type="match status" value="1"/>
</dbReference>
<comment type="function">
    <text evidence="13">Bifunctional enzyme that catalyzes the formation of 4-diphosphocytidyl-2-C-methyl-D-erythritol from CTP and 2-C-methyl-D-erythritol 4-phosphate (MEP) (IspD), and catalyzes the conversion of 4-diphosphocytidyl-2-C-methyl-D-erythritol 2-phosphate (CDP-ME2P) to 2-C-methyl-D-erythritol 2,4-cyclodiphosphate (ME-CPP) with a corresponding release of cytidine 5-monophosphate (CMP) (IspF).</text>
</comment>
<keyword evidence="9 13" id="KW-0479">Metal-binding</keyword>
<evidence type="ECO:0000256" key="6">
    <source>
        <dbReference type="ARBA" id="ARBA00009789"/>
    </source>
</evidence>